<dbReference type="Proteomes" id="UP000054018">
    <property type="component" value="Unassembled WGS sequence"/>
</dbReference>
<organism evidence="2 3">
    <name type="scientific">Pisolithus microcarpus 441</name>
    <dbReference type="NCBI Taxonomy" id="765257"/>
    <lineage>
        <taxon>Eukaryota</taxon>
        <taxon>Fungi</taxon>
        <taxon>Dikarya</taxon>
        <taxon>Basidiomycota</taxon>
        <taxon>Agaricomycotina</taxon>
        <taxon>Agaricomycetes</taxon>
        <taxon>Agaricomycetidae</taxon>
        <taxon>Boletales</taxon>
        <taxon>Sclerodermatineae</taxon>
        <taxon>Pisolithaceae</taxon>
        <taxon>Pisolithus</taxon>
    </lineage>
</organism>
<evidence type="ECO:0000313" key="3">
    <source>
        <dbReference type="Proteomes" id="UP000054018"/>
    </source>
</evidence>
<dbReference type="EMBL" id="KN833934">
    <property type="protein sequence ID" value="KIK14526.1"/>
    <property type="molecule type" value="Genomic_DNA"/>
</dbReference>
<name>A0A0C9YCY7_9AGAM</name>
<reference evidence="3" key="2">
    <citation type="submission" date="2015-01" db="EMBL/GenBank/DDBJ databases">
        <title>Evolutionary Origins and Diversification of the Mycorrhizal Mutualists.</title>
        <authorList>
            <consortium name="DOE Joint Genome Institute"/>
            <consortium name="Mycorrhizal Genomics Consortium"/>
            <person name="Kohler A."/>
            <person name="Kuo A."/>
            <person name="Nagy L.G."/>
            <person name="Floudas D."/>
            <person name="Copeland A."/>
            <person name="Barry K.W."/>
            <person name="Cichocki N."/>
            <person name="Veneault-Fourrey C."/>
            <person name="LaButti K."/>
            <person name="Lindquist E.A."/>
            <person name="Lipzen A."/>
            <person name="Lundell T."/>
            <person name="Morin E."/>
            <person name="Murat C."/>
            <person name="Riley R."/>
            <person name="Ohm R."/>
            <person name="Sun H."/>
            <person name="Tunlid A."/>
            <person name="Henrissat B."/>
            <person name="Grigoriev I.V."/>
            <person name="Hibbett D.S."/>
            <person name="Martin F."/>
        </authorList>
    </citation>
    <scope>NUCLEOTIDE SEQUENCE [LARGE SCALE GENOMIC DNA]</scope>
    <source>
        <strain evidence="3">441</strain>
    </source>
</reference>
<proteinExistence type="predicted"/>
<reference evidence="2 3" key="1">
    <citation type="submission" date="2014-04" db="EMBL/GenBank/DDBJ databases">
        <authorList>
            <consortium name="DOE Joint Genome Institute"/>
            <person name="Kuo A."/>
            <person name="Kohler A."/>
            <person name="Costa M.D."/>
            <person name="Nagy L.G."/>
            <person name="Floudas D."/>
            <person name="Copeland A."/>
            <person name="Barry K.W."/>
            <person name="Cichocki N."/>
            <person name="Veneault-Fourrey C."/>
            <person name="LaButti K."/>
            <person name="Lindquist E.A."/>
            <person name="Lipzen A."/>
            <person name="Lundell T."/>
            <person name="Morin E."/>
            <person name="Murat C."/>
            <person name="Sun H."/>
            <person name="Tunlid A."/>
            <person name="Henrissat B."/>
            <person name="Grigoriev I.V."/>
            <person name="Hibbett D.S."/>
            <person name="Martin F."/>
            <person name="Nordberg H.P."/>
            <person name="Cantor M.N."/>
            <person name="Hua S.X."/>
        </authorList>
    </citation>
    <scope>NUCLEOTIDE SEQUENCE [LARGE SCALE GENOMIC DNA]</scope>
    <source>
        <strain evidence="2 3">441</strain>
    </source>
</reference>
<gene>
    <name evidence="2" type="ORF">PISMIDRAFT_350468</name>
</gene>
<protein>
    <recommendedName>
        <fullName evidence="4">Secreted protein</fullName>
    </recommendedName>
</protein>
<dbReference type="AlphaFoldDB" id="A0A0C9YCY7"/>
<sequence>MCGRVAASGKLLLSLLQVLRIWRPPTKRSSYQLFSAYGDLPSPLLGIPRAVLPICHRPYLTTAKGISLPNTYRHPRRNHRICASAINVGEFMGPFRVVGRP</sequence>
<feature type="chain" id="PRO_5002217441" description="Secreted protein" evidence="1">
    <location>
        <begin position="22"/>
        <end position="101"/>
    </location>
</feature>
<evidence type="ECO:0000313" key="2">
    <source>
        <dbReference type="EMBL" id="KIK14526.1"/>
    </source>
</evidence>
<keyword evidence="1" id="KW-0732">Signal</keyword>
<dbReference type="HOGENOM" id="CLU_2292789_0_0_1"/>
<feature type="signal peptide" evidence="1">
    <location>
        <begin position="1"/>
        <end position="21"/>
    </location>
</feature>
<evidence type="ECO:0008006" key="4">
    <source>
        <dbReference type="Google" id="ProtNLM"/>
    </source>
</evidence>
<keyword evidence="3" id="KW-1185">Reference proteome</keyword>
<evidence type="ECO:0000256" key="1">
    <source>
        <dbReference type="SAM" id="SignalP"/>
    </source>
</evidence>
<accession>A0A0C9YCY7</accession>